<dbReference type="CDD" id="cd07022">
    <property type="entry name" value="S49_Sppa_36K_type"/>
    <property type="match status" value="1"/>
</dbReference>
<keyword evidence="4" id="KW-0720">Serine protease</keyword>
<comment type="similarity">
    <text evidence="1">Belongs to the peptidase S49 family.</text>
</comment>
<sequence>MTAELRNLPHIASMAFNEPLMLEPAYARVFFCALAGQLGISRLTDAVSGDSLTAQEALATLALSGDDDGPRQARSYQVMNGIAVLPVSGTLVSRTRALQPYSGMTGYNGIIARLQQAASDPMVDGILLDMDTPGGMVAGAFDCADIIARVRDIKPVWALANDMNCSAGQLLASAASRRLVTQTARTGSIGVMMAHSNYGAALEKQGVEITLIYSGSHKVDGNPYSHLPDDVRETLQSRMDATRRMFAQKVSAYTGLSVQAVLDTEAAVYSGQEAIDAGLADELVNSTDAITVMRDALDARKSRLSGGRMTKETQSTTVSATASQADVTDVVPATEGENASAAQPDVNAQITAAVAAEKQPHYGDPQL</sequence>
<dbReference type="GO" id="GO:0008236">
    <property type="term" value="F:serine-type peptidase activity"/>
    <property type="evidence" value="ECO:0007669"/>
    <property type="project" value="UniProtKB-KW"/>
</dbReference>
<keyword evidence="2" id="KW-0645">Protease</keyword>
<dbReference type="PANTHER" id="PTHR33209">
    <property type="entry name" value="PROTEASE 4"/>
    <property type="match status" value="1"/>
</dbReference>
<dbReference type="AlphaFoldDB" id="A0A376U5G5"/>
<reference evidence="7 8" key="1">
    <citation type="submission" date="2018-06" db="EMBL/GenBank/DDBJ databases">
        <authorList>
            <consortium name="Pathogen Informatics"/>
            <person name="Doyle S."/>
        </authorList>
    </citation>
    <scope>NUCLEOTIDE SEQUENCE [LARGE SCALE GENOMIC DNA]</scope>
    <source>
        <strain evidence="7 8">NCTC8622</strain>
    </source>
</reference>
<keyword evidence="3 7" id="KW-0378">Hydrolase</keyword>
<evidence type="ECO:0000313" key="8">
    <source>
        <dbReference type="Proteomes" id="UP000254079"/>
    </source>
</evidence>
<dbReference type="GO" id="GO:0006508">
    <property type="term" value="P:proteolysis"/>
    <property type="evidence" value="ECO:0007669"/>
    <property type="project" value="UniProtKB-KW"/>
</dbReference>
<accession>A0A376U5G5</accession>
<feature type="region of interest" description="Disordered" evidence="5">
    <location>
        <begin position="303"/>
        <end position="324"/>
    </location>
</feature>
<dbReference type="EMBL" id="UGCP01000002">
    <property type="protein sequence ID" value="STI84203.1"/>
    <property type="molecule type" value="Genomic_DNA"/>
</dbReference>
<name>A0A376U5G5_ECOLX</name>
<dbReference type="SUPFAM" id="SSF52096">
    <property type="entry name" value="ClpP/crotonase"/>
    <property type="match status" value="1"/>
</dbReference>
<gene>
    <name evidence="7" type="primary">C_1</name>
    <name evidence="7" type="ORF">NCTC8622_03251</name>
</gene>
<evidence type="ECO:0000256" key="5">
    <source>
        <dbReference type="SAM" id="MobiDB-lite"/>
    </source>
</evidence>
<feature type="domain" description="Peptidase S49" evidence="6">
    <location>
        <begin position="150"/>
        <end position="297"/>
    </location>
</feature>
<dbReference type="InterPro" id="IPR029045">
    <property type="entry name" value="ClpP/crotonase-like_dom_sf"/>
</dbReference>
<feature type="compositionally biased region" description="Low complexity" evidence="5">
    <location>
        <begin position="313"/>
        <end position="324"/>
    </location>
</feature>
<proteinExistence type="inferred from homology"/>
<dbReference type="EC" id="3.4.21.-" evidence="7"/>
<dbReference type="Proteomes" id="UP000254079">
    <property type="component" value="Unassembled WGS sequence"/>
</dbReference>
<dbReference type="Pfam" id="PF01343">
    <property type="entry name" value="Peptidase_S49"/>
    <property type="match status" value="1"/>
</dbReference>
<organism evidence="7 8">
    <name type="scientific">Escherichia coli</name>
    <dbReference type="NCBI Taxonomy" id="562"/>
    <lineage>
        <taxon>Bacteria</taxon>
        <taxon>Pseudomonadati</taxon>
        <taxon>Pseudomonadota</taxon>
        <taxon>Gammaproteobacteria</taxon>
        <taxon>Enterobacterales</taxon>
        <taxon>Enterobacteriaceae</taxon>
        <taxon>Escherichia</taxon>
    </lineage>
</organism>
<dbReference type="InterPro" id="IPR033855">
    <property type="entry name" value="Protein_C"/>
</dbReference>
<protein>
    <submittedName>
        <fullName evidence="7">Minor capsid protein C from bacteriophage origin</fullName>
        <ecNumber evidence="7">3.4.21.-</ecNumber>
    </submittedName>
</protein>
<dbReference type="Gene3D" id="3.90.226.10">
    <property type="entry name" value="2-enoyl-CoA Hydratase, Chain A, domain 1"/>
    <property type="match status" value="1"/>
</dbReference>
<evidence type="ECO:0000259" key="6">
    <source>
        <dbReference type="Pfam" id="PF01343"/>
    </source>
</evidence>
<evidence type="ECO:0000256" key="2">
    <source>
        <dbReference type="ARBA" id="ARBA00022670"/>
    </source>
</evidence>
<evidence type="ECO:0000256" key="1">
    <source>
        <dbReference type="ARBA" id="ARBA00008683"/>
    </source>
</evidence>
<dbReference type="InterPro" id="IPR002142">
    <property type="entry name" value="Peptidase_S49"/>
</dbReference>
<evidence type="ECO:0000256" key="4">
    <source>
        <dbReference type="ARBA" id="ARBA00022825"/>
    </source>
</evidence>
<evidence type="ECO:0000313" key="7">
    <source>
        <dbReference type="EMBL" id="STI84203.1"/>
    </source>
</evidence>
<dbReference type="PANTHER" id="PTHR33209:SF1">
    <property type="entry name" value="PEPTIDASE S49 DOMAIN-CONTAINING PROTEIN"/>
    <property type="match status" value="1"/>
</dbReference>
<evidence type="ECO:0000256" key="3">
    <source>
        <dbReference type="ARBA" id="ARBA00022801"/>
    </source>
</evidence>